<feature type="coiled-coil region" evidence="19">
    <location>
        <begin position="237"/>
        <end position="268"/>
    </location>
</feature>
<comment type="subcellular location">
    <subcellularLocation>
        <location evidence="2">Nucleus</location>
    </subcellularLocation>
</comment>
<dbReference type="InterPro" id="IPR001945">
    <property type="entry name" value="RAD3/XPD"/>
</dbReference>
<keyword evidence="4" id="KW-0004">4Fe-4S</keyword>
<evidence type="ECO:0000256" key="5">
    <source>
        <dbReference type="ARBA" id="ARBA00022723"/>
    </source>
</evidence>
<dbReference type="NCBIfam" id="TIGR00604">
    <property type="entry name" value="rad3"/>
    <property type="match status" value="2"/>
</dbReference>
<dbReference type="GO" id="GO:0043139">
    <property type="term" value="F:5'-3' DNA helicase activity"/>
    <property type="evidence" value="ECO:0007669"/>
    <property type="project" value="UniProtKB-EC"/>
</dbReference>
<dbReference type="GO" id="GO:0016818">
    <property type="term" value="F:hydrolase activity, acting on acid anhydrides, in phosphorus-containing anhydrides"/>
    <property type="evidence" value="ECO:0007669"/>
    <property type="project" value="InterPro"/>
</dbReference>
<dbReference type="GO" id="GO:0003684">
    <property type="term" value="F:damaged DNA binding"/>
    <property type="evidence" value="ECO:0007669"/>
    <property type="project" value="TreeGrafter"/>
</dbReference>
<gene>
    <name evidence="21" type="ORF">H312_03159</name>
</gene>
<dbReference type="PRINTS" id="PR00852">
    <property type="entry name" value="XRODRMPGMNTD"/>
</dbReference>
<dbReference type="InterPro" id="IPR045028">
    <property type="entry name" value="DinG/Rad3-like"/>
</dbReference>
<feature type="non-terminal residue" evidence="21">
    <location>
        <position position="1"/>
    </location>
</feature>
<dbReference type="GO" id="GO:0000112">
    <property type="term" value="C:nucleotide-excision repair factor 3 complex"/>
    <property type="evidence" value="ECO:0007669"/>
    <property type="project" value="UniProtKB-ARBA"/>
</dbReference>
<dbReference type="GO" id="GO:0051539">
    <property type="term" value="F:4 iron, 4 sulfur cluster binding"/>
    <property type="evidence" value="ECO:0007669"/>
    <property type="project" value="UniProtKB-KW"/>
</dbReference>
<comment type="similarity">
    <text evidence="3">Belongs to the helicase family. RAD3/XPD subfamily.</text>
</comment>
<dbReference type="EC" id="5.6.2.3" evidence="17"/>
<dbReference type="FunFam" id="3.40.50.300:FF:000128">
    <property type="entry name" value="Putative DNA repair helicase RAD3"/>
    <property type="match status" value="1"/>
</dbReference>
<proteinExistence type="inferred from homology"/>
<evidence type="ECO:0000256" key="15">
    <source>
        <dbReference type="ARBA" id="ARBA00023235"/>
    </source>
</evidence>
<dbReference type="VEuPathDB" id="MicrosporidiaDB:H312_03159"/>
<evidence type="ECO:0000256" key="3">
    <source>
        <dbReference type="ARBA" id="ARBA00009146"/>
    </source>
</evidence>
<evidence type="ECO:0000256" key="18">
    <source>
        <dbReference type="ARBA" id="ARBA00048954"/>
    </source>
</evidence>
<evidence type="ECO:0000256" key="19">
    <source>
        <dbReference type="SAM" id="Coils"/>
    </source>
</evidence>
<dbReference type="AlphaFoldDB" id="A0A059EXG4"/>
<keyword evidence="7" id="KW-0227">DNA damage</keyword>
<keyword evidence="22" id="KW-1185">Reference proteome</keyword>
<keyword evidence="13" id="KW-0238">DNA-binding</keyword>
<dbReference type="GO" id="GO:0046872">
    <property type="term" value="F:metal ion binding"/>
    <property type="evidence" value="ECO:0007669"/>
    <property type="project" value="UniProtKB-KW"/>
</dbReference>
<dbReference type="Proteomes" id="UP000030655">
    <property type="component" value="Unassembled WGS sequence"/>
</dbReference>
<comment type="cofactor">
    <cofactor evidence="1">
        <name>[4Fe-4S] cluster</name>
        <dbReference type="ChEBI" id="CHEBI:49883"/>
    </cofactor>
</comment>
<evidence type="ECO:0000256" key="2">
    <source>
        <dbReference type="ARBA" id="ARBA00004123"/>
    </source>
</evidence>
<dbReference type="InterPro" id="IPR042493">
    <property type="entry name" value="XPD_DNA_FeS"/>
</dbReference>
<keyword evidence="16" id="KW-0539">Nucleus</keyword>
<keyword evidence="6" id="KW-0547">Nucleotide-binding</keyword>
<dbReference type="SMART" id="SM00491">
    <property type="entry name" value="HELICc2"/>
    <property type="match status" value="1"/>
</dbReference>
<keyword evidence="8" id="KW-0378">Hydrolase</keyword>
<protein>
    <recommendedName>
        <fullName evidence="17">DNA 5'-3' helicase</fullName>
        <ecNumber evidence="17">5.6.2.3</ecNumber>
    </recommendedName>
</protein>
<evidence type="ECO:0000256" key="11">
    <source>
        <dbReference type="ARBA" id="ARBA00023004"/>
    </source>
</evidence>
<organism evidence="21 22">
    <name type="scientific">Anncaliia algerae PRA339</name>
    <dbReference type="NCBI Taxonomy" id="1288291"/>
    <lineage>
        <taxon>Eukaryota</taxon>
        <taxon>Fungi</taxon>
        <taxon>Fungi incertae sedis</taxon>
        <taxon>Microsporidia</taxon>
        <taxon>Tubulinosematoidea</taxon>
        <taxon>Tubulinosematidae</taxon>
        <taxon>Anncaliia</taxon>
    </lineage>
</organism>
<dbReference type="EMBL" id="KK365274">
    <property type="protein sequence ID" value="KCZ79444.1"/>
    <property type="molecule type" value="Genomic_DNA"/>
</dbReference>
<dbReference type="CDD" id="cd18788">
    <property type="entry name" value="SF2_C_XPD"/>
    <property type="match status" value="1"/>
</dbReference>
<dbReference type="Pfam" id="PF13307">
    <property type="entry name" value="Helicase_C_2"/>
    <property type="match status" value="1"/>
</dbReference>
<reference evidence="22" key="1">
    <citation type="submission" date="2013-02" db="EMBL/GenBank/DDBJ databases">
        <authorList>
            <consortium name="The Broad Institute Genome Sequencing Platform"/>
            <person name="Cuomo C."/>
            <person name="Becnel J."/>
            <person name="Sanscrainte N."/>
            <person name="Walker B."/>
            <person name="Young S.K."/>
            <person name="Zeng Q."/>
            <person name="Gargeya S."/>
            <person name="Fitzgerald M."/>
            <person name="Haas B."/>
            <person name="Abouelleil A."/>
            <person name="Alvarado L."/>
            <person name="Arachchi H.M."/>
            <person name="Berlin A.M."/>
            <person name="Chapman S.B."/>
            <person name="Dewar J."/>
            <person name="Goldberg J."/>
            <person name="Griggs A."/>
            <person name="Gujja S."/>
            <person name="Hansen M."/>
            <person name="Howarth C."/>
            <person name="Imamovic A."/>
            <person name="Larimer J."/>
            <person name="McCowan C."/>
            <person name="Murphy C."/>
            <person name="Neiman D."/>
            <person name="Pearson M."/>
            <person name="Priest M."/>
            <person name="Roberts A."/>
            <person name="Saif S."/>
            <person name="Shea T."/>
            <person name="Sisk P."/>
            <person name="Sykes S."/>
            <person name="Wortman J."/>
            <person name="Nusbaum C."/>
            <person name="Birren B."/>
        </authorList>
    </citation>
    <scope>NUCLEOTIDE SEQUENCE [LARGE SCALE GENOMIC DNA]</scope>
    <source>
        <strain evidence="22">PRA339</strain>
    </source>
</reference>
<dbReference type="Gene3D" id="1.10.30.20">
    <property type="entry name" value="Bacterial XPD DNA helicase, FeS cluster domain"/>
    <property type="match status" value="1"/>
</dbReference>
<comment type="catalytic activity">
    <reaction evidence="18">
        <text>ATP + H2O = ADP + phosphate + H(+)</text>
        <dbReference type="Rhea" id="RHEA:13065"/>
        <dbReference type="ChEBI" id="CHEBI:15377"/>
        <dbReference type="ChEBI" id="CHEBI:15378"/>
        <dbReference type="ChEBI" id="CHEBI:30616"/>
        <dbReference type="ChEBI" id="CHEBI:43474"/>
        <dbReference type="ChEBI" id="CHEBI:456216"/>
        <dbReference type="EC" id="5.6.2.3"/>
    </reaction>
</comment>
<keyword evidence="19" id="KW-0175">Coiled coil</keyword>
<dbReference type="FunFam" id="3.40.50.300:FF:000135">
    <property type="entry name" value="DNA repair helicase RAD3, putative"/>
    <property type="match status" value="1"/>
</dbReference>
<dbReference type="InterPro" id="IPR006554">
    <property type="entry name" value="Helicase-like_DEXD_c2"/>
</dbReference>
<keyword evidence="9" id="KW-0347">Helicase</keyword>
<dbReference type="InterPro" id="IPR013020">
    <property type="entry name" value="Rad3/Chl1-like"/>
</dbReference>
<dbReference type="HOGENOM" id="CLU_011312_1_0_1"/>
<dbReference type="PROSITE" id="PS51193">
    <property type="entry name" value="HELICASE_ATP_BIND_2"/>
    <property type="match status" value="1"/>
</dbReference>
<dbReference type="GO" id="GO:0045951">
    <property type="term" value="P:positive regulation of mitotic recombination"/>
    <property type="evidence" value="ECO:0007669"/>
    <property type="project" value="TreeGrafter"/>
</dbReference>
<dbReference type="PANTHER" id="PTHR11472">
    <property type="entry name" value="DNA REPAIR DEAD HELICASE RAD3/XP-D SUBFAMILY MEMBER"/>
    <property type="match status" value="1"/>
</dbReference>
<keyword evidence="5" id="KW-0479">Metal-binding</keyword>
<evidence type="ECO:0000256" key="6">
    <source>
        <dbReference type="ARBA" id="ARBA00022741"/>
    </source>
</evidence>
<evidence type="ECO:0000256" key="10">
    <source>
        <dbReference type="ARBA" id="ARBA00022840"/>
    </source>
</evidence>
<dbReference type="GO" id="GO:0005524">
    <property type="term" value="F:ATP binding"/>
    <property type="evidence" value="ECO:0007669"/>
    <property type="project" value="UniProtKB-KW"/>
</dbReference>
<dbReference type="SMART" id="SM00488">
    <property type="entry name" value="DEXDc2"/>
    <property type="match status" value="1"/>
</dbReference>
<dbReference type="PANTHER" id="PTHR11472:SF1">
    <property type="entry name" value="GENERAL TRANSCRIPTION AND DNA REPAIR FACTOR IIH HELICASE SUBUNIT XPD"/>
    <property type="match status" value="1"/>
</dbReference>
<evidence type="ECO:0000256" key="14">
    <source>
        <dbReference type="ARBA" id="ARBA00023204"/>
    </source>
</evidence>
<dbReference type="OrthoDB" id="272481at2759"/>
<dbReference type="GO" id="GO:0006366">
    <property type="term" value="P:transcription by RNA polymerase II"/>
    <property type="evidence" value="ECO:0007669"/>
    <property type="project" value="TreeGrafter"/>
</dbReference>
<evidence type="ECO:0000256" key="13">
    <source>
        <dbReference type="ARBA" id="ARBA00023125"/>
    </source>
</evidence>
<evidence type="ECO:0000256" key="7">
    <source>
        <dbReference type="ARBA" id="ARBA00022763"/>
    </source>
</evidence>
<accession>A0A059EXG4</accession>
<dbReference type="STRING" id="1288291.A0A059EXG4"/>
<evidence type="ECO:0000256" key="17">
    <source>
        <dbReference type="ARBA" id="ARBA00044969"/>
    </source>
</evidence>
<evidence type="ECO:0000256" key="12">
    <source>
        <dbReference type="ARBA" id="ARBA00023014"/>
    </source>
</evidence>
<feature type="domain" description="Helicase ATP-binding" evidence="20">
    <location>
        <begin position="7"/>
        <end position="265"/>
    </location>
</feature>
<dbReference type="InterPro" id="IPR010643">
    <property type="entry name" value="HBB"/>
</dbReference>
<sequence>MKFTLNDIEVYFPYDQIYPEQLNYISSIIKNITTPGNLIIEMPCGTGKTVALLSSYLSYYLHCKKNDLPVPKLVYATRTVSEVEKTVCELKKMIEKIKLEELKDFLAVSLTSKKNLCINEEVIATGRVDMACRAILPDCDFYTSVHKTHEMPIGVYSLEDIKLFGKKHGICPYYLIRKFMLISQCIIYTYNYLIDPQIYEIVTKNLSQNCIVILDEAHNIDNYCIEALSFTIKRITLDNASKTLRNIEEKMKEERKTLNDYLQKLMKTGESISSNYNSQRESEYLPGNLRNKVHFISACKRLIEFYKTKLKTTHLTIENTLSLMSSIKELTFLDKRALNFLSERLSSLELKNDFNDLKRIIDFTTMASLYKDGFKVIFEPFDTLAPSVFNPSLQLTCLDASIAMKHVFKFRNVVVTSGTLSPIDFYPKILGFVPKESIEIGISLGRNSISPLIVTKGNDQMSLKSDTSQFIQSGILDMKSIESTKDVITSSFNLRSEPSVVRNYGTLILEMSQVVPDGMVVFFPSYSYMEEIVSLWSEAYFISEISKNKLIFVETPSYSESMIALENYKKCCLNGRGGIFFAVARGKMSEGVDFMDGEGRCVILLGIPYQFTQSVPLKARLEFLKNELGIKESSFLTFDAMRHAAQCLGRVLRSKSDYGLMLLADRRYESKEKRLKLPKWIINQIEEGNTNLSVDMAVVTAKRFYKEMAQEMSIYGLLSENEVIKMNLS</sequence>
<keyword evidence="15" id="KW-0413">Isomerase</keyword>
<evidence type="ECO:0000256" key="8">
    <source>
        <dbReference type="ARBA" id="ARBA00022801"/>
    </source>
</evidence>
<keyword evidence="10" id="KW-0067">ATP-binding</keyword>
<dbReference type="InterPro" id="IPR014013">
    <property type="entry name" value="Helic_SF1/SF2_ATP-bd_DinG/Rad3"/>
</dbReference>
<dbReference type="Pfam" id="PF06733">
    <property type="entry name" value="DEAD_2"/>
    <property type="match status" value="1"/>
</dbReference>
<dbReference type="InterPro" id="IPR027417">
    <property type="entry name" value="P-loop_NTPase"/>
</dbReference>
<evidence type="ECO:0000256" key="1">
    <source>
        <dbReference type="ARBA" id="ARBA00001966"/>
    </source>
</evidence>
<dbReference type="Gene3D" id="3.40.50.300">
    <property type="entry name" value="P-loop containing nucleotide triphosphate hydrolases"/>
    <property type="match status" value="2"/>
</dbReference>
<dbReference type="InterPro" id="IPR006555">
    <property type="entry name" value="ATP-dep_Helicase_C"/>
</dbReference>
<keyword evidence="14" id="KW-0234">DNA repair</keyword>
<evidence type="ECO:0000313" key="21">
    <source>
        <dbReference type="EMBL" id="KCZ79444.1"/>
    </source>
</evidence>
<evidence type="ECO:0000259" key="20">
    <source>
        <dbReference type="PROSITE" id="PS51193"/>
    </source>
</evidence>
<dbReference type="Pfam" id="PF06777">
    <property type="entry name" value="HBB"/>
    <property type="match status" value="1"/>
</dbReference>
<dbReference type="Gene3D" id="1.10.275.40">
    <property type="match status" value="1"/>
</dbReference>
<name>A0A059EXG4_9MICR</name>
<dbReference type="SUPFAM" id="SSF52540">
    <property type="entry name" value="P-loop containing nucleoside triphosphate hydrolases"/>
    <property type="match status" value="1"/>
</dbReference>
<evidence type="ECO:0000256" key="16">
    <source>
        <dbReference type="ARBA" id="ARBA00023242"/>
    </source>
</evidence>
<keyword evidence="12" id="KW-0411">Iron-sulfur</keyword>
<reference evidence="21 22" key="2">
    <citation type="submission" date="2014-03" db="EMBL/GenBank/DDBJ databases">
        <title>The Genome Sequence of Anncaliia algerae insect isolate PRA339.</title>
        <authorList>
            <consortium name="The Broad Institute Genome Sequencing Platform"/>
            <consortium name="The Broad Institute Genome Sequencing Center for Infectious Disease"/>
            <person name="Cuomo C."/>
            <person name="Becnel J."/>
            <person name="Sanscrainte N."/>
            <person name="Walker B."/>
            <person name="Young S.K."/>
            <person name="Zeng Q."/>
            <person name="Gargeya S."/>
            <person name="Fitzgerald M."/>
            <person name="Haas B."/>
            <person name="Abouelleil A."/>
            <person name="Alvarado L."/>
            <person name="Arachchi H.M."/>
            <person name="Berlin A.M."/>
            <person name="Chapman S.B."/>
            <person name="Dewar J."/>
            <person name="Goldberg J."/>
            <person name="Griggs A."/>
            <person name="Gujja S."/>
            <person name="Hansen M."/>
            <person name="Howarth C."/>
            <person name="Imamovic A."/>
            <person name="Larimer J."/>
            <person name="McCowan C."/>
            <person name="Murphy C."/>
            <person name="Neiman D."/>
            <person name="Pearson M."/>
            <person name="Priest M."/>
            <person name="Roberts A."/>
            <person name="Saif S."/>
            <person name="Shea T."/>
            <person name="Sisk P."/>
            <person name="Sykes S."/>
            <person name="Wortman J."/>
            <person name="Nusbaum C."/>
            <person name="Birren B."/>
        </authorList>
    </citation>
    <scope>NUCLEOTIDE SEQUENCE [LARGE SCALE GENOMIC DNA]</scope>
    <source>
        <strain evidence="21 22">PRA339</strain>
    </source>
</reference>
<evidence type="ECO:0000256" key="9">
    <source>
        <dbReference type="ARBA" id="ARBA00022806"/>
    </source>
</evidence>
<evidence type="ECO:0000256" key="4">
    <source>
        <dbReference type="ARBA" id="ARBA00022485"/>
    </source>
</evidence>
<dbReference type="InterPro" id="IPR010614">
    <property type="entry name" value="RAD3-like_helicase_DEAD"/>
</dbReference>
<keyword evidence="11" id="KW-0408">Iron</keyword>
<dbReference type="GO" id="GO:0006289">
    <property type="term" value="P:nucleotide-excision repair"/>
    <property type="evidence" value="ECO:0007669"/>
    <property type="project" value="InterPro"/>
</dbReference>
<evidence type="ECO:0000313" key="22">
    <source>
        <dbReference type="Proteomes" id="UP000030655"/>
    </source>
</evidence>